<organism evidence="1 2">
    <name type="scientific">Pelobium manganitolerans</name>
    <dbReference type="NCBI Taxonomy" id="1842495"/>
    <lineage>
        <taxon>Bacteria</taxon>
        <taxon>Pseudomonadati</taxon>
        <taxon>Bacteroidota</taxon>
        <taxon>Sphingobacteriia</taxon>
        <taxon>Sphingobacteriales</taxon>
        <taxon>Sphingobacteriaceae</taxon>
        <taxon>Pelobium</taxon>
    </lineage>
</organism>
<protein>
    <submittedName>
        <fullName evidence="1">Nuclease</fullName>
    </submittedName>
</protein>
<reference evidence="1 2" key="1">
    <citation type="submission" date="2016-07" db="EMBL/GenBank/DDBJ databases">
        <title>Genome of Pelobium manganitolerans.</title>
        <authorList>
            <person name="Wu S."/>
            <person name="Wang G."/>
        </authorList>
    </citation>
    <scope>NUCLEOTIDE SEQUENCE [LARGE SCALE GENOMIC DNA]</scope>
    <source>
        <strain evidence="1 2">YS-25</strain>
    </source>
</reference>
<accession>A0A419S3K8</accession>
<dbReference type="AlphaFoldDB" id="A0A419S3K8"/>
<dbReference type="EMBL" id="MBTA01000027">
    <property type="protein sequence ID" value="RKD13871.1"/>
    <property type="molecule type" value="Genomic_DNA"/>
</dbReference>
<proteinExistence type="predicted"/>
<comment type="caution">
    <text evidence="1">The sequence shown here is derived from an EMBL/GenBank/DDBJ whole genome shotgun (WGS) entry which is preliminary data.</text>
</comment>
<sequence length="113" mass="13430">MKKYVFIVADRNRNNLHVGLSADILKTMELYKKMPSLMFDASQQLTRLVYFEELNTESEANTRFTLLNRFTRSQKERLVRSVNRDWTDLTTPLRHEHLNFSVRLPQHILSFAS</sequence>
<name>A0A419S3K8_9SPHI</name>
<evidence type="ECO:0000313" key="1">
    <source>
        <dbReference type="EMBL" id="RKD13871.1"/>
    </source>
</evidence>
<gene>
    <name evidence="1" type="ORF">BCY91_09965</name>
</gene>
<dbReference type="RefSeq" id="WP_120182782.1">
    <property type="nucleotide sequence ID" value="NZ_CBINCU010000023.1"/>
</dbReference>
<evidence type="ECO:0000313" key="2">
    <source>
        <dbReference type="Proteomes" id="UP000283433"/>
    </source>
</evidence>
<dbReference type="Proteomes" id="UP000283433">
    <property type="component" value="Unassembled WGS sequence"/>
</dbReference>
<keyword evidence="2" id="KW-1185">Reference proteome</keyword>
<dbReference type="OrthoDB" id="795217at2"/>